<dbReference type="EMBL" id="JARBHB010000002">
    <property type="protein sequence ID" value="KAJ8891583.1"/>
    <property type="molecule type" value="Genomic_DNA"/>
</dbReference>
<evidence type="ECO:0000313" key="1">
    <source>
        <dbReference type="EMBL" id="KAJ8891583.1"/>
    </source>
</evidence>
<evidence type="ECO:0000313" key="2">
    <source>
        <dbReference type="Proteomes" id="UP001159363"/>
    </source>
</evidence>
<proteinExistence type="predicted"/>
<comment type="caution">
    <text evidence="1">The sequence shown here is derived from an EMBL/GenBank/DDBJ whole genome shotgun (WGS) entry which is preliminary data.</text>
</comment>
<evidence type="ECO:0008006" key="3">
    <source>
        <dbReference type="Google" id="ProtNLM"/>
    </source>
</evidence>
<name>A0ABQ9I4J8_9NEOP</name>
<gene>
    <name evidence="1" type="ORF">PR048_004111</name>
</gene>
<protein>
    <recommendedName>
        <fullName evidence="3">HAT C-terminal dimerisation domain-containing protein</fullName>
    </recommendedName>
</protein>
<organism evidence="1 2">
    <name type="scientific">Dryococelus australis</name>
    <dbReference type="NCBI Taxonomy" id="614101"/>
    <lineage>
        <taxon>Eukaryota</taxon>
        <taxon>Metazoa</taxon>
        <taxon>Ecdysozoa</taxon>
        <taxon>Arthropoda</taxon>
        <taxon>Hexapoda</taxon>
        <taxon>Insecta</taxon>
        <taxon>Pterygota</taxon>
        <taxon>Neoptera</taxon>
        <taxon>Polyneoptera</taxon>
        <taxon>Phasmatodea</taxon>
        <taxon>Verophasmatodea</taxon>
        <taxon>Anareolatae</taxon>
        <taxon>Phasmatidae</taxon>
        <taxon>Eurycanthinae</taxon>
        <taxon>Dryococelus</taxon>
    </lineage>
</organism>
<reference evidence="1 2" key="1">
    <citation type="submission" date="2023-02" db="EMBL/GenBank/DDBJ databases">
        <title>LHISI_Scaffold_Assembly.</title>
        <authorList>
            <person name="Stuart O.P."/>
            <person name="Cleave R."/>
            <person name="Magrath M.J.L."/>
            <person name="Mikheyev A.S."/>
        </authorList>
    </citation>
    <scope>NUCLEOTIDE SEQUENCE [LARGE SCALE GENOMIC DNA]</scope>
    <source>
        <strain evidence="1">Daus_M_001</strain>
        <tissue evidence="1">Leg muscle</tissue>
    </source>
</reference>
<sequence length="206" mass="23760">MTKVAKDDKSRSPTERAMYSGLISLQNRNMTVAYADKLIRRCIIFIDNLKEKPGTKCLEARVAIKEDINPQQLLTSATNNLKWRLFTTISSNKTKSTSGSVHTNSKQEECETPLKELKVLECDHYGEIEIERLCQRFKLTPSKIKNRYHNYLKDSSRVSKELNLLLNHIKLIPCSSVEYERGFRQMDLIISPTRNRITTPHVSSLM</sequence>
<accession>A0ABQ9I4J8</accession>
<dbReference type="Proteomes" id="UP001159363">
    <property type="component" value="Chromosome 2"/>
</dbReference>
<keyword evidence="2" id="KW-1185">Reference proteome</keyword>